<keyword evidence="5" id="KW-0256">Endoplasmic reticulum</keyword>
<dbReference type="InParanoid" id="A0A1Y2FL59"/>
<protein>
    <recommendedName>
        <fullName evidence="3">ER membrane protein complex subunit 4</fullName>
    </recommendedName>
</protein>
<evidence type="ECO:0000256" key="1">
    <source>
        <dbReference type="ARBA" id="ARBA00004477"/>
    </source>
</evidence>
<name>A0A1Y2FL59_9BASI</name>
<dbReference type="AlphaFoldDB" id="A0A1Y2FL59"/>
<organism evidence="9 10">
    <name type="scientific">Leucosporidium creatinivorum</name>
    <dbReference type="NCBI Taxonomy" id="106004"/>
    <lineage>
        <taxon>Eukaryota</taxon>
        <taxon>Fungi</taxon>
        <taxon>Dikarya</taxon>
        <taxon>Basidiomycota</taxon>
        <taxon>Pucciniomycotina</taxon>
        <taxon>Microbotryomycetes</taxon>
        <taxon>Leucosporidiales</taxon>
        <taxon>Leucosporidium</taxon>
    </lineage>
</organism>
<evidence type="ECO:0000256" key="2">
    <source>
        <dbReference type="ARBA" id="ARBA00007715"/>
    </source>
</evidence>
<keyword evidence="6 8" id="KW-1133">Transmembrane helix</keyword>
<evidence type="ECO:0000256" key="6">
    <source>
        <dbReference type="ARBA" id="ARBA00022989"/>
    </source>
</evidence>
<dbReference type="Proteomes" id="UP000193467">
    <property type="component" value="Unassembled WGS sequence"/>
</dbReference>
<evidence type="ECO:0000256" key="5">
    <source>
        <dbReference type="ARBA" id="ARBA00022824"/>
    </source>
</evidence>
<dbReference type="STRING" id="106004.A0A1Y2FL59"/>
<evidence type="ECO:0000256" key="3">
    <source>
        <dbReference type="ARBA" id="ARBA00020820"/>
    </source>
</evidence>
<comment type="caution">
    <text evidence="9">The sequence shown here is derived from an EMBL/GenBank/DDBJ whole genome shotgun (WGS) entry which is preliminary data.</text>
</comment>
<evidence type="ECO:0000313" key="10">
    <source>
        <dbReference type="Proteomes" id="UP000193467"/>
    </source>
</evidence>
<dbReference type="EMBL" id="MCGR01000017">
    <property type="protein sequence ID" value="ORY84669.1"/>
    <property type="molecule type" value="Genomic_DNA"/>
</dbReference>
<keyword evidence="7 8" id="KW-0472">Membrane</keyword>
<dbReference type="Pfam" id="PF06417">
    <property type="entry name" value="EMC4"/>
    <property type="match status" value="1"/>
</dbReference>
<feature type="transmembrane region" description="Helical" evidence="8">
    <location>
        <begin position="49"/>
        <end position="70"/>
    </location>
</feature>
<evidence type="ECO:0000256" key="8">
    <source>
        <dbReference type="SAM" id="Phobius"/>
    </source>
</evidence>
<evidence type="ECO:0000256" key="4">
    <source>
        <dbReference type="ARBA" id="ARBA00022692"/>
    </source>
</evidence>
<evidence type="ECO:0000313" key="9">
    <source>
        <dbReference type="EMBL" id="ORY84669.1"/>
    </source>
</evidence>
<feature type="non-terminal residue" evidence="9">
    <location>
        <position position="1"/>
    </location>
</feature>
<proteinExistence type="inferred from homology"/>
<keyword evidence="10" id="KW-1185">Reference proteome</keyword>
<dbReference type="InterPro" id="IPR009445">
    <property type="entry name" value="TMEM85/Emc4"/>
</dbReference>
<dbReference type="FunCoup" id="A0A1Y2FL59">
    <property type="interactions" value="304"/>
</dbReference>
<reference evidence="9 10" key="1">
    <citation type="submission" date="2016-07" db="EMBL/GenBank/DDBJ databases">
        <title>Pervasive Adenine N6-methylation of Active Genes in Fungi.</title>
        <authorList>
            <consortium name="DOE Joint Genome Institute"/>
            <person name="Mondo S.J."/>
            <person name="Dannebaum R.O."/>
            <person name="Kuo R.C."/>
            <person name="Labutti K."/>
            <person name="Haridas S."/>
            <person name="Kuo A."/>
            <person name="Salamov A."/>
            <person name="Ahrendt S.R."/>
            <person name="Lipzen A."/>
            <person name="Sullivan W."/>
            <person name="Andreopoulos W.B."/>
            <person name="Clum A."/>
            <person name="Lindquist E."/>
            <person name="Daum C."/>
            <person name="Ramamoorthy G.K."/>
            <person name="Gryganskyi A."/>
            <person name="Culley D."/>
            <person name="Magnuson J.K."/>
            <person name="James T.Y."/>
            <person name="O'Malley M.A."/>
            <person name="Stajich J.E."/>
            <person name="Spatafora J.W."/>
            <person name="Visel A."/>
            <person name="Grigoriev I.V."/>
        </authorList>
    </citation>
    <scope>NUCLEOTIDE SEQUENCE [LARGE SCALE GENOMIC DNA]</scope>
    <source>
        <strain evidence="9 10">62-1032</strain>
    </source>
</reference>
<sequence>SRSPSNNLQSSAKQDATALIKPANLDSLRQQKAWELALAPAKNVPMQAFMMYMTGGGVQIFSVMSVWFLLKQALSGLVRSFPLSFFPFPFADPLASPSLRALHHDLRHPLFLPARSLTQQKLVFAACQLALLAVGLWKCNSMGLLPTHQSDWLAFQERVTVRSVLEEGIRGRTWGRGGWV</sequence>
<comment type="subcellular location">
    <subcellularLocation>
        <location evidence="1">Endoplasmic reticulum membrane</location>
        <topology evidence="1">Multi-pass membrane protein</topology>
    </subcellularLocation>
</comment>
<dbReference type="GO" id="GO:0005789">
    <property type="term" value="C:endoplasmic reticulum membrane"/>
    <property type="evidence" value="ECO:0007669"/>
    <property type="project" value="UniProtKB-SubCell"/>
</dbReference>
<comment type="similarity">
    <text evidence="2">Belongs to the EMC4 family.</text>
</comment>
<gene>
    <name evidence="9" type="ORF">BCR35DRAFT_264859</name>
</gene>
<accession>A0A1Y2FL59</accession>
<dbReference type="PANTHER" id="PTHR19315">
    <property type="entry name" value="ER MEMBRANE PROTEIN COMPLEX SUBUNIT 4"/>
    <property type="match status" value="1"/>
</dbReference>
<evidence type="ECO:0000256" key="7">
    <source>
        <dbReference type="ARBA" id="ARBA00023136"/>
    </source>
</evidence>
<dbReference type="OrthoDB" id="369569at2759"/>
<keyword evidence="4 8" id="KW-0812">Transmembrane</keyword>